<keyword evidence="2" id="KW-0238">DNA-binding</keyword>
<dbReference type="InterPro" id="IPR036388">
    <property type="entry name" value="WH-like_DNA-bd_sf"/>
</dbReference>
<dbReference type="SUPFAM" id="SSF46785">
    <property type="entry name" value="Winged helix' DNA-binding domain"/>
    <property type="match status" value="1"/>
</dbReference>
<reference evidence="5 6" key="1">
    <citation type="submission" date="2017-02" db="EMBL/GenBank/DDBJ databases">
        <authorList>
            <person name="Peterson S.W."/>
        </authorList>
    </citation>
    <scope>NUCLEOTIDE SEQUENCE [LARGE SCALE GENOMIC DNA]</scope>
    <source>
        <strain evidence="5 6">DSM 15102</strain>
    </source>
</reference>
<dbReference type="AlphaFoldDB" id="A0A1T4MG11"/>
<keyword evidence="3" id="KW-0804">Transcription</keyword>
<dbReference type="InterPro" id="IPR000485">
    <property type="entry name" value="AsnC-type_HTH_dom"/>
</dbReference>
<dbReference type="GO" id="GO:0043565">
    <property type="term" value="F:sequence-specific DNA binding"/>
    <property type="evidence" value="ECO:0007669"/>
    <property type="project" value="InterPro"/>
</dbReference>
<protein>
    <submittedName>
        <fullName evidence="5">Transcriptional regulator, GntR family</fullName>
    </submittedName>
</protein>
<evidence type="ECO:0000256" key="1">
    <source>
        <dbReference type="ARBA" id="ARBA00023015"/>
    </source>
</evidence>
<dbReference type="SMART" id="SM00345">
    <property type="entry name" value="HTH_GNTR"/>
    <property type="match status" value="1"/>
</dbReference>
<proteinExistence type="predicted"/>
<feature type="domain" description="HTH gntR-type" evidence="4">
    <location>
        <begin position="10"/>
        <end position="77"/>
    </location>
</feature>
<dbReference type="InterPro" id="IPR036390">
    <property type="entry name" value="WH_DNA-bd_sf"/>
</dbReference>
<dbReference type="Proteomes" id="UP000196365">
    <property type="component" value="Unassembled WGS sequence"/>
</dbReference>
<gene>
    <name evidence="5" type="ORF">SAMN02745973_01315</name>
</gene>
<dbReference type="Pfam" id="PF00392">
    <property type="entry name" value="GntR"/>
    <property type="match status" value="1"/>
</dbReference>
<evidence type="ECO:0000259" key="4">
    <source>
        <dbReference type="PROSITE" id="PS50949"/>
    </source>
</evidence>
<evidence type="ECO:0000256" key="3">
    <source>
        <dbReference type="ARBA" id="ARBA00023163"/>
    </source>
</evidence>
<dbReference type="RefSeq" id="WP_242960246.1">
    <property type="nucleotide sequence ID" value="NZ_FUWV01000007.1"/>
</dbReference>
<dbReference type="PANTHER" id="PTHR43537">
    <property type="entry name" value="TRANSCRIPTIONAL REGULATOR, GNTR FAMILY"/>
    <property type="match status" value="1"/>
</dbReference>
<dbReference type="Gene3D" id="1.10.10.10">
    <property type="entry name" value="Winged helix-like DNA-binding domain superfamily/Winged helix DNA-binding domain"/>
    <property type="match status" value="1"/>
</dbReference>
<organism evidence="5 6">
    <name type="scientific">Garciella nitratireducens DSM 15102</name>
    <dbReference type="NCBI Taxonomy" id="1121911"/>
    <lineage>
        <taxon>Bacteria</taxon>
        <taxon>Bacillati</taxon>
        <taxon>Bacillota</taxon>
        <taxon>Clostridia</taxon>
        <taxon>Eubacteriales</taxon>
        <taxon>Eubacteriaceae</taxon>
        <taxon>Garciella</taxon>
    </lineage>
</organism>
<dbReference type="Pfam" id="PF07729">
    <property type="entry name" value="FCD"/>
    <property type="match status" value="1"/>
</dbReference>
<accession>A0A1T4MG11</accession>
<dbReference type="PROSITE" id="PS50949">
    <property type="entry name" value="HTH_GNTR"/>
    <property type="match status" value="1"/>
</dbReference>
<evidence type="ECO:0000313" key="6">
    <source>
        <dbReference type="Proteomes" id="UP000196365"/>
    </source>
</evidence>
<name>A0A1T4MG11_9FIRM</name>
<evidence type="ECO:0000256" key="2">
    <source>
        <dbReference type="ARBA" id="ARBA00023125"/>
    </source>
</evidence>
<dbReference type="CDD" id="cd07377">
    <property type="entry name" value="WHTH_GntR"/>
    <property type="match status" value="1"/>
</dbReference>
<dbReference type="InterPro" id="IPR008920">
    <property type="entry name" value="TF_FadR/GntR_C"/>
</dbReference>
<dbReference type="InterPro" id="IPR000524">
    <property type="entry name" value="Tscrpt_reg_HTH_GntR"/>
</dbReference>
<dbReference type="SUPFAM" id="SSF48008">
    <property type="entry name" value="GntR ligand-binding domain-like"/>
    <property type="match status" value="1"/>
</dbReference>
<dbReference type="Gene3D" id="1.20.120.530">
    <property type="entry name" value="GntR ligand-binding domain-like"/>
    <property type="match status" value="1"/>
</dbReference>
<dbReference type="PRINTS" id="PR00033">
    <property type="entry name" value="HTHASNC"/>
</dbReference>
<keyword evidence="6" id="KW-1185">Reference proteome</keyword>
<dbReference type="PRINTS" id="PR00035">
    <property type="entry name" value="HTHGNTR"/>
</dbReference>
<evidence type="ECO:0000313" key="5">
    <source>
        <dbReference type="EMBL" id="SJZ65787.1"/>
    </source>
</evidence>
<dbReference type="PANTHER" id="PTHR43537:SF24">
    <property type="entry name" value="GLUCONATE OPERON TRANSCRIPTIONAL REPRESSOR"/>
    <property type="match status" value="1"/>
</dbReference>
<sequence length="227" mass="26089">MMEIDMNNYRPLREIVFETLKEAILKGDIEPGTRMMEVQLAEQLGVSRTPVREAIRQLELEGLVVMIPRKGAYVAGLSTKDCMEVLEIRTSLEGLAAQLAAQRAKDHEIKQLFEISKKFSDYAQSKDVQGLIDEDETFHDVIYIASRNDRLIQLISSLREQVQRFRVAYISQFKRASDLVEEHQQILDAISKGDGIKARMLSEEHIKNLKDSMKPVLKEYMNEDCDQ</sequence>
<keyword evidence="1" id="KW-0805">Transcription regulation</keyword>
<dbReference type="EMBL" id="FUWV01000007">
    <property type="protein sequence ID" value="SJZ65787.1"/>
    <property type="molecule type" value="Genomic_DNA"/>
</dbReference>
<dbReference type="SMART" id="SM00895">
    <property type="entry name" value="FCD"/>
    <property type="match status" value="1"/>
</dbReference>
<dbReference type="GO" id="GO:0003700">
    <property type="term" value="F:DNA-binding transcription factor activity"/>
    <property type="evidence" value="ECO:0007669"/>
    <property type="project" value="InterPro"/>
</dbReference>
<dbReference type="InterPro" id="IPR011711">
    <property type="entry name" value="GntR_C"/>
</dbReference>